<organism evidence="10 11">
    <name type="scientific">Cirrhinus molitorella</name>
    <name type="common">mud carp</name>
    <dbReference type="NCBI Taxonomy" id="172907"/>
    <lineage>
        <taxon>Eukaryota</taxon>
        <taxon>Metazoa</taxon>
        <taxon>Chordata</taxon>
        <taxon>Craniata</taxon>
        <taxon>Vertebrata</taxon>
        <taxon>Euteleostomi</taxon>
        <taxon>Actinopterygii</taxon>
        <taxon>Neopterygii</taxon>
        <taxon>Teleostei</taxon>
        <taxon>Ostariophysi</taxon>
        <taxon>Cypriniformes</taxon>
        <taxon>Cyprinidae</taxon>
        <taxon>Labeoninae</taxon>
        <taxon>Labeonini</taxon>
        <taxon>Cirrhinus</taxon>
    </lineage>
</organism>
<comment type="caution">
    <text evidence="10">The sequence shown here is derived from an EMBL/GenBank/DDBJ whole genome shotgun (WGS) entry which is preliminary data.</text>
</comment>
<evidence type="ECO:0000256" key="7">
    <source>
        <dbReference type="ARBA" id="ARBA00023180"/>
    </source>
</evidence>
<dbReference type="InterPro" id="IPR045860">
    <property type="entry name" value="Snake_toxin-like_sf"/>
</dbReference>
<evidence type="ECO:0000256" key="5">
    <source>
        <dbReference type="ARBA" id="ARBA00022729"/>
    </source>
</evidence>
<feature type="chain" id="PRO_5045909854" description="UPAR/Ly6 domain-containing protein" evidence="8">
    <location>
        <begin position="20"/>
        <end position="207"/>
    </location>
</feature>
<evidence type="ECO:0000313" key="11">
    <source>
        <dbReference type="Proteomes" id="UP001558613"/>
    </source>
</evidence>
<gene>
    <name evidence="10" type="ORF">QQF64_018083</name>
</gene>
<evidence type="ECO:0000313" key="10">
    <source>
        <dbReference type="EMBL" id="KAL1253390.1"/>
    </source>
</evidence>
<dbReference type="InterPro" id="IPR016054">
    <property type="entry name" value="LY6_UPA_recep-like"/>
</dbReference>
<keyword evidence="6" id="KW-0472">Membrane</keyword>
<name>A0ABR3LM28_9TELE</name>
<dbReference type="SUPFAM" id="SSF57302">
    <property type="entry name" value="Snake toxin-like"/>
    <property type="match status" value="2"/>
</dbReference>
<dbReference type="SMART" id="SM00134">
    <property type="entry name" value="LU"/>
    <property type="match status" value="2"/>
</dbReference>
<protein>
    <recommendedName>
        <fullName evidence="9">UPAR/Ly6 domain-containing protein</fullName>
    </recommendedName>
</protein>
<sequence>MVLEISVFLLFILFTAGHSLSCYECSPSDKSCSDQKLKTCDSGFSKCSSSTAVHQTGGITTLFRSKGCNNNCRSGSLNVGFLRNVVVCCDTDQCNAQHAPDPRTIVPNGNKCYYCDEKSCLNIMSCSGSEDRCITVTPKNLKETEVSSTSRGQRVVKGCYSQHVCNSLVSGPENISCCSGNLCNGAKSVTQSFLFLCCSLLFFILLY</sequence>
<evidence type="ECO:0000259" key="9">
    <source>
        <dbReference type="SMART" id="SM00134"/>
    </source>
</evidence>
<comment type="subcellular location">
    <subcellularLocation>
        <location evidence="1">Cell membrane</location>
    </subcellularLocation>
    <subcellularLocation>
        <location evidence="2">Secreted</location>
    </subcellularLocation>
</comment>
<dbReference type="InterPro" id="IPR050918">
    <property type="entry name" value="CNF-like_PLA2_Inhibitor"/>
</dbReference>
<reference evidence="10 11" key="1">
    <citation type="submission" date="2023-09" db="EMBL/GenBank/DDBJ databases">
        <authorList>
            <person name="Wang M."/>
        </authorList>
    </citation>
    <scope>NUCLEOTIDE SEQUENCE [LARGE SCALE GENOMIC DNA]</scope>
    <source>
        <strain evidence="10">GT-2023</strain>
        <tissue evidence="10">Liver</tissue>
    </source>
</reference>
<keyword evidence="3" id="KW-1003">Cell membrane</keyword>
<dbReference type="InterPro" id="IPR035076">
    <property type="entry name" value="Toxin/TOLIP"/>
</dbReference>
<evidence type="ECO:0000256" key="6">
    <source>
        <dbReference type="ARBA" id="ARBA00023136"/>
    </source>
</evidence>
<dbReference type="EMBL" id="JAYMGO010000021">
    <property type="protein sequence ID" value="KAL1253390.1"/>
    <property type="molecule type" value="Genomic_DNA"/>
</dbReference>
<evidence type="ECO:0000256" key="3">
    <source>
        <dbReference type="ARBA" id="ARBA00022475"/>
    </source>
</evidence>
<evidence type="ECO:0000256" key="2">
    <source>
        <dbReference type="ARBA" id="ARBA00004613"/>
    </source>
</evidence>
<keyword evidence="5 8" id="KW-0732">Signal</keyword>
<keyword evidence="7" id="KW-0325">Glycoprotein</keyword>
<accession>A0ABR3LM28</accession>
<dbReference type="Pfam" id="PF00021">
    <property type="entry name" value="UPAR_LY6"/>
    <property type="match status" value="1"/>
</dbReference>
<dbReference type="PANTHER" id="PTHR20914:SF24">
    <property type="entry name" value="LYMPHOCYTE ANTIGEN 6 FAMILY MEMBER M2-RELATED"/>
    <property type="match status" value="1"/>
</dbReference>
<dbReference type="PANTHER" id="PTHR20914">
    <property type="entry name" value="LY6/PLAUR DOMAIN-CONTAINING PROTEIN 8"/>
    <property type="match status" value="1"/>
</dbReference>
<evidence type="ECO:0000256" key="8">
    <source>
        <dbReference type="SAM" id="SignalP"/>
    </source>
</evidence>
<evidence type="ECO:0000256" key="4">
    <source>
        <dbReference type="ARBA" id="ARBA00022525"/>
    </source>
</evidence>
<dbReference type="Gene3D" id="2.10.60.10">
    <property type="entry name" value="CD59"/>
    <property type="match status" value="2"/>
</dbReference>
<feature type="domain" description="UPAR/Ly6" evidence="9">
    <location>
        <begin position="111"/>
        <end position="192"/>
    </location>
</feature>
<proteinExistence type="predicted"/>
<feature type="signal peptide" evidence="8">
    <location>
        <begin position="1"/>
        <end position="19"/>
    </location>
</feature>
<keyword evidence="4" id="KW-0964">Secreted</keyword>
<evidence type="ECO:0000256" key="1">
    <source>
        <dbReference type="ARBA" id="ARBA00004236"/>
    </source>
</evidence>
<feature type="domain" description="UPAR/Ly6" evidence="9">
    <location>
        <begin position="20"/>
        <end position="109"/>
    </location>
</feature>
<dbReference type="Pfam" id="PF00087">
    <property type="entry name" value="Toxin_TOLIP"/>
    <property type="match status" value="1"/>
</dbReference>
<dbReference type="Proteomes" id="UP001558613">
    <property type="component" value="Unassembled WGS sequence"/>
</dbReference>
<keyword evidence="11" id="KW-1185">Reference proteome</keyword>